<evidence type="ECO:0000313" key="1">
    <source>
        <dbReference type="EMBL" id="MXU87815.1"/>
    </source>
</evidence>
<name>A0A6B0UFM2_IXORI</name>
<sequence length="98" mass="11193">MVVIWTFHTRLHFFFFASYSFAVSVGYKNILERGHFTSTRPLVPSSPSGDAARNLFFILLNKPHFRTVQFSCSTYSCKPAFSLILSYFVADEEKPLGT</sequence>
<organism evidence="1">
    <name type="scientific">Ixodes ricinus</name>
    <name type="common">Common tick</name>
    <name type="synonym">Acarus ricinus</name>
    <dbReference type="NCBI Taxonomy" id="34613"/>
    <lineage>
        <taxon>Eukaryota</taxon>
        <taxon>Metazoa</taxon>
        <taxon>Ecdysozoa</taxon>
        <taxon>Arthropoda</taxon>
        <taxon>Chelicerata</taxon>
        <taxon>Arachnida</taxon>
        <taxon>Acari</taxon>
        <taxon>Parasitiformes</taxon>
        <taxon>Ixodida</taxon>
        <taxon>Ixodoidea</taxon>
        <taxon>Ixodidae</taxon>
        <taxon>Ixodinae</taxon>
        <taxon>Ixodes</taxon>
    </lineage>
</organism>
<proteinExistence type="predicted"/>
<dbReference type="EMBL" id="GIFC01005732">
    <property type="protein sequence ID" value="MXU87815.1"/>
    <property type="molecule type" value="Transcribed_RNA"/>
</dbReference>
<accession>A0A6B0UFM2</accession>
<protein>
    <submittedName>
        <fullName evidence="1">Putative secreted protein</fullName>
    </submittedName>
</protein>
<dbReference type="AlphaFoldDB" id="A0A6B0UFM2"/>
<reference evidence="1" key="1">
    <citation type="submission" date="2019-12" db="EMBL/GenBank/DDBJ databases">
        <title>An insight into the sialome of adult female Ixodes ricinus ticks feeding for 6 days.</title>
        <authorList>
            <person name="Perner J."/>
            <person name="Ribeiro J.M.C."/>
        </authorList>
    </citation>
    <scope>NUCLEOTIDE SEQUENCE</scope>
    <source>
        <strain evidence="1">Semi-engorged</strain>
        <tissue evidence="1">Salivary glands</tissue>
    </source>
</reference>